<sequence>MTTLLKFVHIAAIAVWAAGLVCLPFLFAQRKDVGHEEALHRLHAMVRLLYVAILSPTAFVAIGSGTALIFLRTTFEPWFMLKLVLVGLMVVIHILSGVMILKLFDKSARYSRLRSVIVTGCSLTVVTAILTLVSAKPGIDLDALAPDWLAPGRLSNLASPVLGWVGL</sequence>
<dbReference type="Pfam" id="PF03653">
    <property type="entry name" value="UPF0093"/>
    <property type="match status" value="1"/>
</dbReference>
<evidence type="ECO:0000256" key="14">
    <source>
        <dbReference type="PIRNR" id="PIRNR004638"/>
    </source>
</evidence>
<evidence type="ECO:0000256" key="15">
    <source>
        <dbReference type="SAM" id="Phobius"/>
    </source>
</evidence>
<name>A0A369W782_9HYPH</name>
<gene>
    <name evidence="16" type="ORF">DVH29_04020</name>
</gene>
<dbReference type="PANTHER" id="PTHR40255:SF1">
    <property type="entry name" value="PROTOPORPHYRINOGEN IX OXIDASE"/>
    <property type="match status" value="1"/>
</dbReference>
<evidence type="ECO:0000256" key="7">
    <source>
        <dbReference type="ARBA" id="ARBA00022692"/>
    </source>
</evidence>
<evidence type="ECO:0000256" key="4">
    <source>
        <dbReference type="ARBA" id="ARBA00017504"/>
    </source>
</evidence>
<reference evidence="17" key="1">
    <citation type="submission" date="2018-07" db="EMBL/GenBank/DDBJ databases">
        <authorList>
            <person name="Liu B.-T."/>
            <person name="Du Z."/>
        </authorList>
    </citation>
    <scope>NUCLEOTIDE SEQUENCE [LARGE SCALE GENOMIC DNA]</scope>
    <source>
        <strain evidence="17">XYN52</strain>
    </source>
</reference>
<dbReference type="AlphaFoldDB" id="A0A369W782"/>
<dbReference type="EC" id="1.3.99.-" evidence="14"/>
<evidence type="ECO:0000313" key="16">
    <source>
        <dbReference type="EMBL" id="RDE09897.1"/>
    </source>
</evidence>
<keyword evidence="17" id="KW-1185">Reference proteome</keyword>
<dbReference type="Proteomes" id="UP000253759">
    <property type="component" value="Unassembled WGS sequence"/>
</dbReference>
<organism evidence="16 17">
    <name type="scientific">Pelagibacterium lacus</name>
    <dbReference type="NCBI Taxonomy" id="2282655"/>
    <lineage>
        <taxon>Bacteria</taxon>
        <taxon>Pseudomonadati</taxon>
        <taxon>Pseudomonadota</taxon>
        <taxon>Alphaproteobacteria</taxon>
        <taxon>Hyphomicrobiales</taxon>
        <taxon>Devosiaceae</taxon>
        <taxon>Pelagibacterium</taxon>
    </lineage>
</organism>
<dbReference type="PIRSF" id="PIRSF004638">
    <property type="entry name" value="UCP004638"/>
    <property type="match status" value="1"/>
</dbReference>
<evidence type="ECO:0000256" key="1">
    <source>
        <dbReference type="ARBA" id="ARBA00004651"/>
    </source>
</evidence>
<comment type="cofactor">
    <cofactor evidence="14">
        <name>heme b</name>
        <dbReference type="ChEBI" id="CHEBI:60344"/>
    </cofactor>
    <text evidence="14">Binds 1 heme b (iron(II)-protoporphyrin IX) group per subunit.</text>
</comment>
<comment type="caution">
    <text evidence="16">The sequence shown here is derived from an EMBL/GenBank/DDBJ whole genome shotgun (WGS) entry which is preliminary data.</text>
</comment>
<comment type="similarity">
    <text evidence="3 14">Belongs to the HemJ family.</text>
</comment>
<keyword evidence="10" id="KW-0560">Oxidoreductase</keyword>
<keyword evidence="9 15" id="KW-1133">Transmembrane helix</keyword>
<keyword evidence="8 14" id="KW-0479">Metal-binding</keyword>
<evidence type="ECO:0000256" key="6">
    <source>
        <dbReference type="ARBA" id="ARBA00022617"/>
    </source>
</evidence>
<feature type="transmembrane region" description="Helical" evidence="15">
    <location>
        <begin position="6"/>
        <end position="27"/>
    </location>
</feature>
<dbReference type="EMBL" id="QQNH01000004">
    <property type="protein sequence ID" value="RDE09897.1"/>
    <property type="molecule type" value="Genomic_DNA"/>
</dbReference>
<evidence type="ECO:0000256" key="8">
    <source>
        <dbReference type="ARBA" id="ARBA00022723"/>
    </source>
</evidence>
<evidence type="ECO:0000256" key="9">
    <source>
        <dbReference type="ARBA" id="ARBA00022989"/>
    </source>
</evidence>
<dbReference type="GO" id="GO:0070818">
    <property type="term" value="F:protoporphyrinogen oxidase activity"/>
    <property type="evidence" value="ECO:0007669"/>
    <property type="project" value="UniProtKB-UniRule"/>
</dbReference>
<evidence type="ECO:0000256" key="5">
    <source>
        <dbReference type="ARBA" id="ARBA00022475"/>
    </source>
</evidence>
<comment type="catalytic activity">
    <reaction evidence="13 14">
        <text>protoporphyrinogen IX + 3 A = protoporphyrin IX + 3 AH2</text>
        <dbReference type="Rhea" id="RHEA:62000"/>
        <dbReference type="ChEBI" id="CHEBI:13193"/>
        <dbReference type="ChEBI" id="CHEBI:17499"/>
        <dbReference type="ChEBI" id="CHEBI:57306"/>
        <dbReference type="ChEBI" id="CHEBI:57307"/>
    </reaction>
</comment>
<keyword evidence="5 14" id="KW-1003">Cell membrane</keyword>
<keyword evidence="7 15" id="KW-0812">Transmembrane</keyword>
<evidence type="ECO:0000256" key="3">
    <source>
        <dbReference type="ARBA" id="ARBA00006501"/>
    </source>
</evidence>
<dbReference type="GO" id="GO:0006782">
    <property type="term" value="P:protoporphyrinogen IX biosynthetic process"/>
    <property type="evidence" value="ECO:0007669"/>
    <property type="project" value="UniProtKB-UniRule"/>
</dbReference>
<dbReference type="UniPathway" id="UPA00251">
    <property type="reaction ID" value="UER00324"/>
</dbReference>
<evidence type="ECO:0000256" key="12">
    <source>
        <dbReference type="ARBA" id="ARBA00023136"/>
    </source>
</evidence>
<feature type="transmembrane region" description="Helical" evidence="15">
    <location>
        <begin position="48"/>
        <end position="71"/>
    </location>
</feature>
<evidence type="ECO:0000256" key="10">
    <source>
        <dbReference type="ARBA" id="ARBA00023002"/>
    </source>
</evidence>
<dbReference type="PANTHER" id="PTHR40255">
    <property type="entry name" value="UPF0093 MEMBRANE PROTEIN SLR1790"/>
    <property type="match status" value="1"/>
</dbReference>
<dbReference type="InterPro" id="IPR005265">
    <property type="entry name" value="HemJ-like"/>
</dbReference>
<keyword evidence="6 14" id="KW-0349">Heme</keyword>
<evidence type="ECO:0000256" key="11">
    <source>
        <dbReference type="ARBA" id="ARBA00023004"/>
    </source>
</evidence>
<evidence type="ECO:0000313" key="17">
    <source>
        <dbReference type="Proteomes" id="UP000253759"/>
    </source>
</evidence>
<dbReference type="GO" id="GO:0005886">
    <property type="term" value="C:plasma membrane"/>
    <property type="evidence" value="ECO:0007669"/>
    <property type="project" value="UniProtKB-SubCell"/>
</dbReference>
<comment type="function">
    <text evidence="14">Catalyzes the oxidation of protoporphyrinogen IX to protoporphyrin IX.</text>
</comment>
<feature type="transmembrane region" description="Helical" evidence="15">
    <location>
        <begin position="116"/>
        <end position="135"/>
    </location>
</feature>
<keyword evidence="12 14" id="KW-0472">Membrane</keyword>
<comment type="pathway">
    <text evidence="2 14">Porphyrin-containing compound metabolism; protoporphyrin-IX biosynthesis; protoporphyrin-IX from protoporphyrinogen-IX: step 1/1.</text>
</comment>
<accession>A0A369W782</accession>
<dbReference type="GO" id="GO:0046872">
    <property type="term" value="F:metal ion binding"/>
    <property type="evidence" value="ECO:0007669"/>
    <property type="project" value="UniProtKB-UniRule"/>
</dbReference>
<dbReference type="OrthoDB" id="7570050at2"/>
<protein>
    <recommendedName>
        <fullName evidence="4 14">Protoporphyrinogen IX oxidase</fullName>
        <ecNumber evidence="14">1.3.99.-</ecNumber>
    </recommendedName>
</protein>
<evidence type="ECO:0000256" key="2">
    <source>
        <dbReference type="ARBA" id="ARBA00005073"/>
    </source>
</evidence>
<keyword evidence="11 14" id="KW-0408">Iron</keyword>
<evidence type="ECO:0000256" key="13">
    <source>
        <dbReference type="ARBA" id="ARBA00048390"/>
    </source>
</evidence>
<comment type="subcellular location">
    <subcellularLocation>
        <location evidence="1">Cell membrane</location>
        <topology evidence="1">Multi-pass membrane protein</topology>
    </subcellularLocation>
</comment>
<feature type="transmembrane region" description="Helical" evidence="15">
    <location>
        <begin position="83"/>
        <end position="104"/>
    </location>
</feature>
<proteinExistence type="inferred from homology"/>